<keyword evidence="8" id="KW-0472">Membrane</keyword>
<evidence type="ECO:0000256" key="2">
    <source>
        <dbReference type="ARBA" id="ARBA00005988"/>
    </source>
</evidence>
<evidence type="ECO:0000256" key="7">
    <source>
        <dbReference type="PROSITE-ProRule" id="PRU01379"/>
    </source>
</evidence>
<keyword evidence="10" id="KW-0121">Carboxypeptidase</keyword>
<protein>
    <submittedName>
        <fullName evidence="10">Zinc carboxypeptidase family protein</fullName>
    </submittedName>
</protein>
<proteinExistence type="inferred from homology"/>
<dbReference type="PANTHER" id="PTHR11705">
    <property type="entry name" value="PROTEASE FAMILY M14 CARBOXYPEPTIDASE A,B"/>
    <property type="match status" value="1"/>
</dbReference>
<evidence type="ECO:0000256" key="3">
    <source>
        <dbReference type="ARBA" id="ARBA00022670"/>
    </source>
</evidence>
<dbReference type="GO" id="GO:0008270">
    <property type="term" value="F:zinc ion binding"/>
    <property type="evidence" value="ECO:0007669"/>
    <property type="project" value="InterPro"/>
</dbReference>
<dbReference type="GO" id="GO:0006508">
    <property type="term" value="P:proteolysis"/>
    <property type="evidence" value="ECO:0007669"/>
    <property type="project" value="UniProtKB-KW"/>
</dbReference>
<dbReference type="GO" id="GO:0005615">
    <property type="term" value="C:extracellular space"/>
    <property type="evidence" value="ECO:0007669"/>
    <property type="project" value="TreeGrafter"/>
</dbReference>
<comment type="cofactor">
    <cofactor evidence="1">
        <name>Zn(2+)</name>
        <dbReference type="ChEBI" id="CHEBI:29105"/>
    </cofactor>
</comment>
<dbReference type="OrthoDB" id="3626597at2759"/>
<evidence type="ECO:0000259" key="9">
    <source>
        <dbReference type="PROSITE" id="PS52035"/>
    </source>
</evidence>
<dbReference type="InterPro" id="IPR000834">
    <property type="entry name" value="Peptidase_M14"/>
</dbReference>
<dbReference type="SMART" id="SM00631">
    <property type="entry name" value="Zn_pept"/>
    <property type="match status" value="1"/>
</dbReference>
<dbReference type="GeneID" id="92367295"/>
<keyword evidence="5" id="KW-0862">Zinc</keyword>
<sequence>MFIIGVKYTILAIIYSTLLKNPRISVFGRLERDGVRSLFHDISYSPIISDYNFLKAEDDLVNEKQKTWKTWLDPLHKGSLKGFPTFSEALDILNNLQNKFGNNYIRRRSIGISVEGRNIDAFIIGIFNSTDIPNNIPSVLVTSMHHSREPESLVTGIYFIGRLLEEAVKLKDLTSLALLSSTIIWYIPFVNPDGYVAIERTKAYGIRKNQRNTCNSYNPLYKGVDINRNYDFMFKNVVSECDPQEYSGPYPFSEPETRAIRNLIRKFKTFKTAINLHTYGDVWTIPWNCCKDMPMAKNFSDIYNELRYEILLTSPSCIFRVINAMDRQKLESLNYKKYSVSLFLNMSKNLEDISRYCFSSAPNNPYIMYEASGEADDYLLGIENVISLSPEIGPEEFGFYPPLNQIIPIAQRYYPQLFAVAFKASTEYSLNSSLKLIESGDFNNTQGILKLNIFNSGLSSGCFDNETCEMFVAWNIITSNCLVDNEYLPGQVTLGNYIAGFRYRNVLNTYKPLCNNKNVHITQLSITPQVNILKSLRNNIFSYSPSVGSRSNVSFEVLVDIKSSFDITKNSYLKACILVNQYSINSEPICHCGFAAIYNGISDNFVSKMALVPNSNKLCKSILQIATINPQLLQTTEPEVITTPVETITFEKAIDSHSYIYYIYLLILSLGASLLSLTIQMIRKSCPKSNNDIILDINPNIGKSSVEAKSKTIMELTMVNEVDNFHTPMKCDNLKIVLEPTGIEN</sequence>
<keyword evidence="8" id="KW-0812">Transmembrane</keyword>
<dbReference type="InterPro" id="IPR033810">
    <property type="entry name" value="Carboxypeptidase_T"/>
</dbReference>
<dbReference type="RefSeq" id="XP_067067527.1">
    <property type="nucleotide sequence ID" value="XM_067213337.1"/>
</dbReference>
<dbReference type="Proteomes" id="UP000186804">
    <property type="component" value="Unassembled WGS sequence"/>
</dbReference>
<feature type="domain" description="Peptidase M14" evidence="9">
    <location>
        <begin position="82"/>
        <end position="424"/>
    </location>
</feature>
<evidence type="ECO:0000256" key="4">
    <source>
        <dbReference type="ARBA" id="ARBA00022801"/>
    </source>
</evidence>
<dbReference type="CDD" id="cd03859">
    <property type="entry name" value="M14_CPT"/>
    <property type="match status" value="1"/>
</dbReference>
<organism evidence="10 11">
    <name type="scientific">Cryptosporidium andersoni</name>
    <dbReference type="NCBI Taxonomy" id="117008"/>
    <lineage>
        <taxon>Eukaryota</taxon>
        <taxon>Sar</taxon>
        <taxon>Alveolata</taxon>
        <taxon>Apicomplexa</taxon>
        <taxon>Conoidasida</taxon>
        <taxon>Coccidia</taxon>
        <taxon>Eucoccidiorida</taxon>
        <taxon>Eimeriorina</taxon>
        <taxon>Cryptosporidiidae</taxon>
        <taxon>Cryptosporidium</taxon>
    </lineage>
</organism>
<dbReference type="VEuPathDB" id="CryptoDB:cand_031110"/>
<dbReference type="Pfam" id="PF00246">
    <property type="entry name" value="Peptidase_M14"/>
    <property type="match status" value="1"/>
</dbReference>
<dbReference type="PANTHER" id="PTHR11705:SF143">
    <property type="entry name" value="SLL0236 PROTEIN"/>
    <property type="match status" value="1"/>
</dbReference>
<keyword evidence="11" id="KW-1185">Reference proteome</keyword>
<comment type="caution">
    <text evidence="10">The sequence shown here is derived from an EMBL/GenBank/DDBJ whole genome shotgun (WGS) entry which is preliminary data.</text>
</comment>
<evidence type="ECO:0000313" key="11">
    <source>
        <dbReference type="Proteomes" id="UP000186804"/>
    </source>
</evidence>
<dbReference type="PROSITE" id="PS52035">
    <property type="entry name" value="PEPTIDASE_M14"/>
    <property type="match status" value="1"/>
</dbReference>
<evidence type="ECO:0000256" key="8">
    <source>
        <dbReference type="SAM" id="Phobius"/>
    </source>
</evidence>
<evidence type="ECO:0000313" key="10">
    <source>
        <dbReference type="EMBL" id="OII75681.1"/>
    </source>
</evidence>
<name>A0A1J4MN69_9CRYT</name>
<comment type="similarity">
    <text evidence="2 7">Belongs to the peptidase M14 family.</text>
</comment>
<evidence type="ECO:0000256" key="1">
    <source>
        <dbReference type="ARBA" id="ARBA00001947"/>
    </source>
</evidence>
<reference evidence="10 11" key="1">
    <citation type="submission" date="2016-10" db="EMBL/GenBank/DDBJ databases">
        <title>Reductive evolution of mitochondrial metabolism and differential evolution of invasion-related proteins in Cryptosporidium.</title>
        <authorList>
            <person name="Liu S."/>
            <person name="Roellig D.M."/>
            <person name="Guo Y."/>
            <person name="Li N."/>
            <person name="Frace M.A."/>
            <person name="Tang K."/>
            <person name="Zhang L."/>
            <person name="Feng Y."/>
            <person name="Xiao L."/>
        </authorList>
    </citation>
    <scope>NUCLEOTIDE SEQUENCE [LARGE SCALE GENOMIC DNA]</scope>
    <source>
        <strain evidence="10">30847</strain>
    </source>
</reference>
<keyword evidence="4" id="KW-0378">Hydrolase</keyword>
<feature type="transmembrane region" description="Helical" evidence="8">
    <location>
        <begin position="659"/>
        <end position="679"/>
    </location>
</feature>
<gene>
    <name evidence="10" type="ORF">cand_031110</name>
</gene>
<accession>A0A1J4MN69</accession>
<dbReference type="GO" id="GO:0004181">
    <property type="term" value="F:metallocarboxypeptidase activity"/>
    <property type="evidence" value="ECO:0007669"/>
    <property type="project" value="InterPro"/>
</dbReference>
<dbReference type="Gene3D" id="3.40.630.10">
    <property type="entry name" value="Zn peptidases"/>
    <property type="match status" value="1"/>
</dbReference>
<keyword evidence="6" id="KW-0482">Metalloprotease</keyword>
<keyword evidence="8" id="KW-1133">Transmembrane helix</keyword>
<dbReference type="SUPFAM" id="SSF53187">
    <property type="entry name" value="Zn-dependent exopeptidases"/>
    <property type="match status" value="1"/>
</dbReference>
<evidence type="ECO:0000256" key="5">
    <source>
        <dbReference type="ARBA" id="ARBA00022833"/>
    </source>
</evidence>
<dbReference type="AlphaFoldDB" id="A0A1J4MN69"/>
<feature type="active site" description="Proton donor/acceptor" evidence="7">
    <location>
        <position position="391"/>
    </location>
</feature>
<keyword evidence="3" id="KW-0645">Protease</keyword>
<evidence type="ECO:0000256" key="6">
    <source>
        <dbReference type="ARBA" id="ARBA00023049"/>
    </source>
</evidence>
<dbReference type="EMBL" id="LRBS01000086">
    <property type="protein sequence ID" value="OII75681.1"/>
    <property type="molecule type" value="Genomic_DNA"/>
</dbReference>